<dbReference type="Pfam" id="PF06941">
    <property type="entry name" value="NT5C"/>
    <property type="match status" value="1"/>
</dbReference>
<reference evidence="3 4" key="1">
    <citation type="journal article" date="2016" name="Nat. Commun.">
        <title>Thousands of microbial genomes shed light on interconnected biogeochemical processes in an aquifer system.</title>
        <authorList>
            <person name="Anantharaman K."/>
            <person name="Brown C.T."/>
            <person name="Hug L.A."/>
            <person name="Sharon I."/>
            <person name="Castelle C.J."/>
            <person name="Probst A.J."/>
            <person name="Thomas B.C."/>
            <person name="Singh A."/>
            <person name="Wilkins M.J."/>
            <person name="Karaoz U."/>
            <person name="Brodie E.L."/>
            <person name="Williams K.H."/>
            <person name="Hubbard S.S."/>
            <person name="Banfield J.F."/>
        </authorList>
    </citation>
    <scope>NUCLEOTIDE SEQUENCE [LARGE SCALE GENOMIC DNA]</scope>
</reference>
<evidence type="ECO:0008006" key="5">
    <source>
        <dbReference type="Google" id="ProtNLM"/>
    </source>
</evidence>
<dbReference type="Gene3D" id="3.40.50.1000">
    <property type="entry name" value="HAD superfamily/HAD-like"/>
    <property type="match status" value="1"/>
</dbReference>
<evidence type="ECO:0000313" key="4">
    <source>
        <dbReference type="Proteomes" id="UP000178417"/>
    </source>
</evidence>
<sequence>MKIGVDIDNVLANTFDELSSHFNRFMGKEYAADEIVYALRENKFKTFFYNIDAWKKRVLEGVSPIEEAVQKIKKWSLEHEIYLVTSRLFILKNQTKRWLKKHNIPYNDLFHLKERTKFKKAKEYDIFIEDNIDECEIIADYCPRVF</sequence>
<feature type="active site" description="Proton donor" evidence="2">
    <location>
        <position position="8"/>
    </location>
</feature>
<evidence type="ECO:0000256" key="2">
    <source>
        <dbReference type="PIRSR" id="PIRSR610708-1"/>
    </source>
</evidence>
<dbReference type="AlphaFoldDB" id="A0A1F4SSU3"/>
<comment type="caution">
    <text evidence="3">The sequence shown here is derived from an EMBL/GenBank/DDBJ whole genome shotgun (WGS) entry which is preliminary data.</text>
</comment>
<dbReference type="Proteomes" id="UP000178417">
    <property type="component" value="Unassembled WGS sequence"/>
</dbReference>
<dbReference type="InterPro" id="IPR052419">
    <property type="entry name" value="5_3-deoxyribonucleotidase-like"/>
</dbReference>
<dbReference type="SUPFAM" id="SSF56784">
    <property type="entry name" value="HAD-like"/>
    <property type="match status" value="1"/>
</dbReference>
<gene>
    <name evidence="3" type="ORF">A2310_05400</name>
</gene>
<comment type="similarity">
    <text evidence="1">Belongs to the 5'(3')-deoxyribonucleotidase family.</text>
</comment>
<dbReference type="PANTHER" id="PTHR35134">
    <property type="entry name" value="NUCLEOTIDASE YQFW-RELATED"/>
    <property type="match status" value="1"/>
</dbReference>
<dbReference type="InterPro" id="IPR010708">
    <property type="entry name" value="5'(3')-deoxyribonucleotidase"/>
</dbReference>
<dbReference type="EMBL" id="MEUB01000026">
    <property type="protein sequence ID" value="OGC22763.1"/>
    <property type="molecule type" value="Genomic_DNA"/>
</dbReference>
<dbReference type="PANTHER" id="PTHR35134:SF2">
    <property type="entry name" value="NUCLEOTIDASE YQFW-RELATED"/>
    <property type="match status" value="1"/>
</dbReference>
<accession>A0A1F4SSU3</accession>
<dbReference type="GO" id="GO:0009264">
    <property type="term" value="P:deoxyribonucleotide catabolic process"/>
    <property type="evidence" value="ECO:0007669"/>
    <property type="project" value="InterPro"/>
</dbReference>
<feature type="active site" description="Nucleophile" evidence="2">
    <location>
        <position position="6"/>
    </location>
</feature>
<organism evidence="3 4">
    <name type="scientific">candidate division WOR-1 bacterium RIFOXYB2_FULL_37_13</name>
    <dbReference type="NCBI Taxonomy" id="1802579"/>
    <lineage>
        <taxon>Bacteria</taxon>
        <taxon>Bacillati</taxon>
        <taxon>Saganbacteria</taxon>
    </lineage>
</organism>
<evidence type="ECO:0000313" key="3">
    <source>
        <dbReference type="EMBL" id="OGC22763.1"/>
    </source>
</evidence>
<dbReference type="STRING" id="1802579.A2310_05400"/>
<protein>
    <recommendedName>
        <fullName evidence="5">Nucleotidase</fullName>
    </recommendedName>
</protein>
<proteinExistence type="inferred from homology"/>
<dbReference type="GO" id="GO:0008253">
    <property type="term" value="F:5'-nucleotidase activity"/>
    <property type="evidence" value="ECO:0007669"/>
    <property type="project" value="InterPro"/>
</dbReference>
<dbReference type="InterPro" id="IPR023214">
    <property type="entry name" value="HAD_sf"/>
</dbReference>
<evidence type="ECO:0000256" key="1">
    <source>
        <dbReference type="ARBA" id="ARBA00009589"/>
    </source>
</evidence>
<name>A0A1F4SSU3_UNCSA</name>
<dbReference type="InterPro" id="IPR036412">
    <property type="entry name" value="HAD-like_sf"/>
</dbReference>